<protein>
    <submittedName>
        <fullName evidence="7">Homoserine/homoserine lactone efflux protein</fullName>
    </submittedName>
</protein>
<evidence type="ECO:0000256" key="1">
    <source>
        <dbReference type="ARBA" id="ARBA00004651"/>
    </source>
</evidence>
<keyword evidence="5 6" id="KW-0472">Membrane</keyword>
<proteinExistence type="predicted"/>
<sequence>MPGIEHYTLFVLSAIILNLTPGSDTLYIVGRTLSQGRSAGLFSVLGIVSGALLHTLFAAVGLSIILMQSAIAFTIVKWAGAAYLIYLGVRALFSKSDGIVMDDAERTRSMLGKIYWQGLVTNLLNPKVAIFYLAYLPQFIAHKQAYGALPFLILGITFIVTGTIWCVLLVMSAELMSRTIRKSKLSGQLNKVMGAIFIYLGLKLLSEGKP</sequence>
<feature type="transmembrane region" description="Helical" evidence="6">
    <location>
        <begin position="114"/>
        <end position="135"/>
    </location>
</feature>
<name>A0ABN8GH13_9BACL</name>
<feature type="transmembrane region" description="Helical" evidence="6">
    <location>
        <begin position="71"/>
        <end position="93"/>
    </location>
</feature>
<dbReference type="PANTHER" id="PTHR30086:SF20">
    <property type="entry name" value="ARGININE EXPORTER PROTEIN ARGO-RELATED"/>
    <property type="match status" value="1"/>
</dbReference>
<dbReference type="EMBL" id="CAKMMF010000015">
    <property type="protein sequence ID" value="CAH1209084.1"/>
    <property type="molecule type" value="Genomic_DNA"/>
</dbReference>
<dbReference type="PIRSF" id="PIRSF006324">
    <property type="entry name" value="LeuE"/>
    <property type="match status" value="1"/>
</dbReference>
<dbReference type="InterPro" id="IPR001123">
    <property type="entry name" value="LeuE-type"/>
</dbReference>
<evidence type="ECO:0000256" key="4">
    <source>
        <dbReference type="ARBA" id="ARBA00022989"/>
    </source>
</evidence>
<accession>A0ABN8GH13</accession>
<keyword evidence="4 6" id="KW-1133">Transmembrane helix</keyword>
<keyword evidence="2" id="KW-1003">Cell membrane</keyword>
<gene>
    <name evidence="7" type="primary">rhtB</name>
    <name evidence="7" type="ORF">PAECIP111893_02977</name>
</gene>
<evidence type="ECO:0000256" key="3">
    <source>
        <dbReference type="ARBA" id="ARBA00022692"/>
    </source>
</evidence>
<dbReference type="Proteomes" id="UP000838686">
    <property type="component" value="Unassembled WGS sequence"/>
</dbReference>
<comment type="subcellular location">
    <subcellularLocation>
        <location evidence="1">Cell membrane</location>
        <topology evidence="1">Multi-pass membrane protein</topology>
    </subcellularLocation>
</comment>
<evidence type="ECO:0000313" key="7">
    <source>
        <dbReference type="EMBL" id="CAH1209084.1"/>
    </source>
</evidence>
<dbReference type="Pfam" id="PF01810">
    <property type="entry name" value="LysE"/>
    <property type="match status" value="1"/>
</dbReference>
<organism evidence="7 8">
    <name type="scientific">Paenibacillus plantiphilus</name>
    <dbReference type="NCBI Taxonomy" id="2905650"/>
    <lineage>
        <taxon>Bacteria</taxon>
        <taxon>Bacillati</taxon>
        <taxon>Bacillota</taxon>
        <taxon>Bacilli</taxon>
        <taxon>Bacillales</taxon>
        <taxon>Paenibacillaceae</taxon>
        <taxon>Paenibacillus</taxon>
    </lineage>
</organism>
<evidence type="ECO:0000256" key="5">
    <source>
        <dbReference type="ARBA" id="ARBA00023136"/>
    </source>
</evidence>
<feature type="transmembrane region" description="Helical" evidence="6">
    <location>
        <begin position="6"/>
        <end position="29"/>
    </location>
</feature>
<evidence type="ECO:0000256" key="2">
    <source>
        <dbReference type="ARBA" id="ARBA00022475"/>
    </source>
</evidence>
<comment type="caution">
    <text evidence="7">The sequence shown here is derived from an EMBL/GenBank/DDBJ whole genome shotgun (WGS) entry which is preliminary data.</text>
</comment>
<dbReference type="PANTHER" id="PTHR30086">
    <property type="entry name" value="ARGININE EXPORTER PROTEIN ARGO"/>
    <property type="match status" value="1"/>
</dbReference>
<feature type="transmembrane region" description="Helical" evidence="6">
    <location>
        <begin position="147"/>
        <end position="168"/>
    </location>
</feature>
<dbReference type="RefSeq" id="WP_236343341.1">
    <property type="nucleotide sequence ID" value="NZ_CAKMMF010000015.1"/>
</dbReference>
<keyword evidence="3 6" id="KW-0812">Transmembrane</keyword>
<reference evidence="7" key="1">
    <citation type="submission" date="2022-01" db="EMBL/GenBank/DDBJ databases">
        <authorList>
            <person name="Criscuolo A."/>
        </authorList>
    </citation>
    <scope>NUCLEOTIDE SEQUENCE</scope>
    <source>
        <strain evidence="7">CIP111893</strain>
    </source>
</reference>
<evidence type="ECO:0000313" key="8">
    <source>
        <dbReference type="Proteomes" id="UP000838686"/>
    </source>
</evidence>
<feature type="transmembrane region" description="Helical" evidence="6">
    <location>
        <begin position="41"/>
        <end position="65"/>
    </location>
</feature>
<keyword evidence="8" id="KW-1185">Reference proteome</keyword>
<evidence type="ECO:0000256" key="6">
    <source>
        <dbReference type="SAM" id="Phobius"/>
    </source>
</evidence>